<feature type="signal peptide" evidence="1">
    <location>
        <begin position="1"/>
        <end position="22"/>
    </location>
</feature>
<dbReference type="PANTHER" id="PTHR19143">
    <property type="entry name" value="FIBRINOGEN/TENASCIN/ANGIOPOEITIN"/>
    <property type="match status" value="1"/>
</dbReference>
<evidence type="ECO:0000256" key="1">
    <source>
        <dbReference type="SAM" id="SignalP"/>
    </source>
</evidence>
<dbReference type="PANTHER" id="PTHR19143:SF225">
    <property type="entry name" value="MICROFIBRIL-ASSOCIATED GLYCOPROTEIN 4"/>
    <property type="match status" value="1"/>
</dbReference>
<dbReference type="OMA" id="VEVYCEV"/>
<dbReference type="InterPro" id="IPR050373">
    <property type="entry name" value="Fibrinogen_C-term_domain"/>
</dbReference>
<organism evidence="3 4">
    <name type="scientific">Ictalurus punctatus</name>
    <name type="common">Channel catfish</name>
    <name type="synonym">Silurus punctatus</name>
    <dbReference type="NCBI Taxonomy" id="7998"/>
    <lineage>
        <taxon>Eukaryota</taxon>
        <taxon>Metazoa</taxon>
        <taxon>Chordata</taxon>
        <taxon>Craniata</taxon>
        <taxon>Vertebrata</taxon>
        <taxon>Euteleostomi</taxon>
        <taxon>Actinopterygii</taxon>
        <taxon>Neopterygii</taxon>
        <taxon>Teleostei</taxon>
        <taxon>Ostariophysi</taxon>
        <taxon>Siluriformes</taxon>
        <taxon>Ictaluridae</taxon>
        <taxon>Ictalurus</taxon>
    </lineage>
</organism>
<feature type="chain" id="PRO_5012135483" evidence="1">
    <location>
        <begin position="23"/>
        <end position="246"/>
    </location>
</feature>
<dbReference type="Proteomes" id="UP000221080">
    <property type="component" value="Chromosome 26"/>
</dbReference>
<dbReference type="Pfam" id="PF00147">
    <property type="entry name" value="Fibrinogen_C"/>
    <property type="match status" value="1"/>
</dbReference>
<dbReference type="AlphaFoldDB" id="A0A2D0Q4L5"/>
<dbReference type="SUPFAM" id="SSF56496">
    <property type="entry name" value="Fibrinogen C-terminal domain-like"/>
    <property type="match status" value="1"/>
</dbReference>
<gene>
    <name evidence="4" type="primary">LOC108258810</name>
</gene>
<dbReference type="CDD" id="cd00087">
    <property type="entry name" value="FReD"/>
    <property type="match status" value="1"/>
</dbReference>
<name>A0A2D0Q4L5_ICTPU</name>
<evidence type="ECO:0000313" key="4">
    <source>
        <dbReference type="RefSeq" id="XP_017313239.1"/>
    </source>
</evidence>
<dbReference type="GO" id="GO:0048251">
    <property type="term" value="P:elastic fiber assembly"/>
    <property type="evidence" value="ECO:0007669"/>
    <property type="project" value="TreeGrafter"/>
</dbReference>
<keyword evidence="1" id="KW-0732">Signal</keyword>
<dbReference type="RefSeq" id="XP_017313239.1">
    <property type="nucleotide sequence ID" value="XM_017457750.3"/>
</dbReference>
<dbReference type="STRING" id="7998.ENSIPUP00000016823"/>
<dbReference type="InterPro" id="IPR014716">
    <property type="entry name" value="Fibrinogen_a/b/g_C_1"/>
</dbReference>
<keyword evidence="3" id="KW-1185">Reference proteome</keyword>
<evidence type="ECO:0000313" key="3">
    <source>
        <dbReference type="Proteomes" id="UP000221080"/>
    </source>
</evidence>
<dbReference type="PROSITE" id="PS51406">
    <property type="entry name" value="FIBRINOGEN_C_2"/>
    <property type="match status" value="1"/>
</dbReference>
<proteinExistence type="predicted"/>
<sequence length="246" mass="27711">MRTVIMMTCCLLALSLSVLCAAAPLYVRLLPQDCQELYRSGVNRSGVYTIYPSDTTPVEVYCEVGCSEDSARGWTVIQRRIDGSVNFYRRWQEYRNGFGNKSGEYWLGLENLYMMTHNKLYELKVDMEDYDGSKASAVYTVFSVGSESNGGYVLQVGGFIDKGAGDSLSHHNGVGFSTYDKEQNPYFCAKYYLGGFWYNACHTTNPNGIYLGRRDGTHYAIGNVWLTWRGSDYGLKSITMKIRPAS</sequence>
<dbReference type="Gene3D" id="3.90.215.10">
    <property type="entry name" value="Gamma Fibrinogen, chain A, domain 1"/>
    <property type="match status" value="1"/>
</dbReference>
<dbReference type="OrthoDB" id="8781340at2759"/>
<dbReference type="InterPro" id="IPR002181">
    <property type="entry name" value="Fibrinogen_a/b/g_C_dom"/>
</dbReference>
<reference evidence="4" key="2">
    <citation type="submission" date="2025-08" db="UniProtKB">
        <authorList>
            <consortium name="RefSeq"/>
        </authorList>
    </citation>
    <scope>IDENTIFICATION</scope>
    <source>
        <tissue evidence="4">Blood</tissue>
    </source>
</reference>
<dbReference type="GeneID" id="108258810"/>
<dbReference type="GO" id="GO:0005615">
    <property type="term" value="C:extracellular space"/>
    <property type="evidence" value="ECO:0007669"/>
    <property type="project" value="TreeGrafter"/>
</dbReference>
<dbReference type="SMART" id="SM00186">
    <property type="entry name" value="FBG"/>
    <property type="match status" value="1"/>
</dbReference>
<feature type="domain" description="Fibrinogen C-terminal" evidence="2">
    <location>
        <begin position="25"/>
        <end position="246"/>
    </location>
</feature>
<accession>A0A2D0Q4L5</accession>
<protein>
    <submittedName>
        <fullName evidence="4">Microfibril-associated glycoprotein 4</fullName>
    </submittedName>
</protein>
<evidence type="ECO:0000259" key="2">
    <source>
        <dbReference type="PROSITE" id="PS51406"/>
    </source>
</evidence>
<reference evidence="3" key="1">
    <citation type="journal article" date="2016" name="Nat. Commun.">
        <title>The channel catfish genome sequence provides insights into the evolution of scale formation in teleosts.</title>
        <authorList>
            <person name="Liu Z."/>
            <person name="Liu S."/>
            <person name="Yao J."/>
            <person name="Bao L."/>
            <person name="Zhang J."/>
            <person name="Li Y."/>
            <person name="Jiang C."/>
            <person name="Sun L."/>
            <person name="Wang R."/>
            <person name="Zhang Y."/>
            <person name="Zhou T."/>
            <person name="Zeng Q."/>
            <person name="Fu Q."/>
            <person name="Gao S."/>
            <person name="Li N."/>
            <person name="Koren S."/>
            <person name="Jiang Y."/>
            <person name="Zimin A."/>
            <person name="Xu P."/>
            <person name="Phillippy A.M."/>
            <person name="Geng X."/>
            <person name="Song L."/>
            <person name="Sun F."/>
            <person name="Li C."/>
            <person name="Wang X."/>
            <person name="Chen A."/>
            <person name="Jin Y."/>
            <person name="Yuan Z."/>
            <person name="Yang Y."/>
            <person name="Tan S."/>
            <person name="Peatman E."/>
            <person name="Lu J."/>
            <person name="Qin Z."/>
            <person name="Dunham R."/>
            <person name="Li Z."/>
            <person name="Sonstegard T."/>
            <person name="Feng J."/>
            <person name="Danzmann R.G."/>
            <person name="Schroeder S."/>
            <person name="Scheffler B."/>
            <person name="Duke M.V."/>
            <person name="Ballard L."/>
            <person name="Kucuktas H."/>
            <person name="Kaltenboeck L."/>
            <person name="Liu H."/>
            <person name="Armbruster J."/>
            <person name="Xie Y."/>
            <person name="Kirby M.L."/>
            <person name="Tian Y."/>
            <person name="Flanagan M.E."/>
            <person name="Mu W."/>
            <person name="Waldbieser G.C."/>
        </authorList>
    </citation>
    <scope>NUCLEOTIDE SEQUENCE [LARGE SCALE GENOMIC DNA]</scope>
    <source>
        <strain evidence="3">SDA103</strain>
    </source>
</reference>
<dbReference type="InterPro" id="IPR036056">
    <property type="entry name" value="Fibrinogen-like_C"/>
</dbReference>
<dbReference type="KEGG" id="ipu:108258810"/>